<dbReference type="InterPro" id="IPR011042">
    <property type="entry name" value="6-blade_b-propeller_TolB-like"/>
</dbReference>
<dbReference type="Gene3D" id="2.120.10.30">
    <property type="entry name" value="TolB, C-terminal domain"/>
    <property type="match status" value="1"/>
</dbReference>
<evidence type="ECO:0000256" key="5">
    <source>
        <dbReference type="ARBA" id="ARBA00023004"/>
    </source>
</evidence>
<dbReference type="InterPro" id="IPR029062">
    <property type="entry name" value="Class_I_gatase-like"/>
</dbReference>
<dbReference type="GO" id="GO:0020037">
    <property type="term" value="F:heme binding"/>
    <property type="evidence" value="ECO:0007669"/>
    <property type="project" value="InterPro"/>
</dbReference>
<proteinExistence type="predicted"/>
<dbReference type="Gene3D" id="3.40.50.880">
    <property type="match status" value="1"/>
</dbReference>
<dbReference type="InterPro" id="IPR009056">
    <property type="entry name" value="Cyt_c-like_dom"/>
</dbReference>
<evidence type="ECO:0000256" key="1">
    <source>
        <dbReference type="ARBA" id="ARBA00022448"/>
    </source>
</evidence>
<dbReference type="KEGG" id="marb:CJ263_06760"/>
<keyword evidence="5 6" id="KW-0408">Iron</keyword>
<dbReference type="SUPFAM" id="SSF52317">
    <property type="entry name" value="Class I glutamine amidotransferase-like"/>
    <property type="match status" value="1"/>
</dbReference>
<dbReference type="SMART" id="SM00089">
    <property type="entry name" value="PKD"/>
    <property type="match status" value="1"/>
</dbReference>
<dbReference type="Pfam" id="PF03422">
    <property type="entry name" value="CBM_6"/>
    <property type="match status" value="1"/>
</dbReference>
<sequence>MTNSKKGRTKRRILRVLAVLGILLAIIAIAAYFMFKPAEVKVLVFSKTDGYRHESIESGIEAIKKLGQQNDFTVEVTEDATLFNEAKLKDFMAVVFLNTTGDVLDPVQQSQMERFIQAGGGYVGIHSATDTEYGWPWYGKLSGAYFDSHPMNPNVQEGKVTVVQPNHVSTDSLPESWMVADEWYNYKSIEPTNNVLITVDESTYEGGTNGANHPIAWYKEYDGGRSFYTGMGHTDEQFSDSKFLSHLLGGIKYAIGLGQPVDYSKAYAELMPEENRFAKTVFTQNLNEPMELDFLSPNEIIFIERRGDVHIYDLEKGTDSVIHTMDVFSGLEDGLLGLAVDPNYKDNNWVYMYYSIPDEDKQNLSRFVLKDYTLDLASEKVLLQVDTQREECCHSAGSIEFGADGLLYLSTGDNTSPRADGYAPIDHREGRMPWDAQKSSANTNDLRGKILRIKPEDDGTYSIPEGNLFAKGETKTRPEIYVMGNRNPYRISVDSRTGFLYWGEVGPDGNNDSLNLGPRGYDEINQAQKAGNFGWPYLIADNEAYHARDYVANTTGAAYDSLKPINESPNNTGLRELPPSQPAMIYYPYAVSEEFPNLGTGSRNAMAGPIYHSEDYPDSGRNWPDYFDGKLLAYDWMRGWIFAVTFKEDGSFEKMSQIVPNMKFNNTIDMVYGPDGALYILEYGTGWFSQNVNATLSRIDFIKGNRAPKAEIAADKTIGADPLIVNFAGRNSIDYDGDELSYKWTFSDTGNESTEINPSYTFTESGKYKVNLEVTDSEGNTAETETEIMVGNELPELSWEITGGNSSFFWPDSPIDVKYKVDVSDAEDGKLSNGTLDASRVIISFDYLAEGSDKVLAMKDHSEMADASYSSIGKSLIGGSDCVSCHKEKEKSIGPAYLDIANKYASHTGAFEMLAGKIINGGSGNWGQVAMAAHPDLSETEAKQMAEYILSLSESATPKKSKYPPSGSYTNDSHIGSKTKGTYILTASYTDQGGGEIEGLNAQQTFLLNYPKIEAEDFDEGSSQKMNVPAGTVPDLDEALSIAIGQKGKYFMFKDLDLTGVKAIKGRFAVAAGIIKGGDVEFRVGGIDGELLGTITVEVGLTEFGLKEFQTNFNKSVEGKQDFYVVFKSEEKDESTMVGIVDWFEFFNKPL</sequence>
<evidence type="ECO:0000256" key="6">
    <source>
        <dbReference type="PIRSR" id="PIRSR602324-1"/>
    </source>
</evidence>
<dbReference type="InterPro" id="IPR012938">
    <property type="entry name" value="Glc/Sorbosone_DH"/>
</dbReference>
<dbReference type="EMBL" id="CP022957">
    <property type="protein sequence ID" value="ASV29947.1"/>
    <property type="molecule type" value="Genomic_DNA"/>
</dbReference>
<dbReference type="Pfam" id="PF06283">
    <property type="entry name" value="ThuA"/>
    <property type="match status" value="1"/>
</dbReference>
<evidence type="ECO:0000256" key="4">
    <source>
        <dbReference type="ARBA" id="ARBA00022982"/>
    </source>
</evidence>
<dbReference type="InterPro" id="IPR022409">
    <property type="entry name" value="PKD/Chitinase_dom"/>
</dbReference>
<dbReference type="Pfam" id="PF18911">
    <property type="entry name" value="PKD_4"/>
    <property type="match status" value="1"/>
</dbReference>
<dbReference type="InterPro" id="IPR035986">
    <property type="entry name" value="PKD_dom_sf"/>
</dbReference>
<dbReference type="InterPro" id="IPR011041">
    <property type="entry name" value="Quinoprot_gluc/sorb_DH_b-prop"/>
</dbReference>
<keyword evidence="3 6" id="KW-0479">Metal-binding</keyword>
<keyword evidence="8" id="KW-1185">Reference proteome</keyword>
<evidence type="ECO:0000313" key="7">
    <source>
        <dbReference type="EMBL" id="ASV29947.1"/>
    </source>
</evidence>
<gene>
    <name evidence="7" type="ORF">CJ263_06760</name>
</gene>
<accession>A0A223V3Y5</accession>
<dbReference type="SUPFAM" id="SSF50952">
    <property type="entry name" value="Soluble quinoprotein glucose dehydrogenase"/>
    <property type="match status" value="1"/>
</dbReference>
<name>A0A223V3Y5_9FLAO</name>
<dbReference type="PANTHER" id="PTHR40469:SF2">
    <property type="entry name" value="GALACTOSE-BINDING DOMAIN-LIKE SUPERFAMILY PROTEIN"/>
    <property type="match status" value="1"/>
</dbReference>
<evidence type="ECO:0000256" key="2">
    <source>
        <dbReference type="ARBA" id="ARBA00022617"/>
    </source>
</evidence>
<reference evidence="7 8" key="1">
    <citation type="submission" date="2017-08" db="EMBL/GenBank/DDBJ databases">
        <title>The complete genome sequence of Maribacter sp. B1, isolated from deep-sea sediment.</title>
        <authorList>
            <person name="Wu Y.-H."/>
            <person name="Cheng H."/>
            <person name="Xu X.-W."/>
        </authorList>
    </citation>
    <scope>NUCLEOTIDE SEQUENCE [LARGE SCALE GENOMIC DNA]</scope>
    <source>
        <strain evidence="7 8">B1</strain>
    </source>
</reference>
<dbReference type="PANTHER" id="PTHR40469">
    <property type="entry name" value="SECRETED GLYCOSYL HYDROLASE"/>
    <property type="match status" value="1"/>
</dbReference>
<dbReference type="InterPro" id="IPR005084">
    <property type="entry name" value="CBM6"/>
</dbReference>
<protein>
    <submittedName>
        <fullName evidence="7">Uncharacterized protein</fullName>
    </submittedName>
</protein>
<dbReference type="CDD" id="cd00146">
    <property type="entry name" value="PKD"/>
    <property type="match status" value="1"/>
</dbReference>
<dbReference type="Gene3D" id="2.60.40.10">
    <property type="entry name" value="Immunoglobulins"/>
    <property type="match status" value="1"/>
</dbReference>
<dbReference type="SUPFAM" id="SSF46626">
    <property type="entry name" value="Cytochrome c"/>
    <property type="match status" value="1"/>
</dbReference>
<evidence type="ECO:0000313" key="8">
    <source>
        <dbReference type="Proteomes" id="UP000215244"/>
    </source>
</evidence>
<dbReference type="InterPro" id="IPR036909">
    <property type="entry name" value="Cyt_c-like_dom_sf"/>
</dbReference>
<dbReference type="InterPro" id="IPR013783">
    <property type="entry name" value="Ig-like_fold"/>
</dbReference>
<feature type="binding site" description="covalent" evidence="6">
    <location>
        <position position="931"/>
    </location>
    <ligand>
        <name>heme c</name>
        <dbReference type="ChEBI" id="CHEBI:61717"/>
    </ligand>
</feature>
<dbReference type="InterPro" id="IPR029010">
    <property type="entry name" value="ThuA-like"/>
</dbReference>
<dbReference type="Gene3D" id="1.10.760.10">
    <property type="entry name" value="Cytochrome c-like domain"/>
    <property type="match status" value="1"/>
</dbReference>
<feature type="binding site" description="covalent" evidence="6">
    <location>
        <position position="882"/>
    </location>
    <ligand>
        <name>heme c</name>
        <dbReference type="ChEBI" id="CHEBI:61717"/>
    </ligand>
</feature>
<dbReference type="PROSITE" id="PS50093">
    <property type="entry name" value="PKD"/>
    <property type="match status" value="1"/>
</dbReference>
<dbReference type="AlphaFoldDB" id="A0A223V3Y5"/>
<keyword evidence="2 6" id="KW-0349">Heme</keyword>
<dbReference type="Proteomes" id="UP000215244">
    <property type="component" value="Chromosome"/>
</dbReference>
<dbReference type="OrthoDB" id="9816308at2"/>
<dbReference type="InterPro" id="IPR002324">
    <property type="entry name" value="Cyt_c_ID"/>
</dbReference>
<dbReference type="Pfam" id="PF07995">
    <property type="entry name" value="GSDH"/>
    <property type="match status" value="1"/>
</dbReference>
<dbReference type="InterPro" id="IPR000601">
    <property type="entry name" value="PKD_dom"/>
</dbReference>
<organism evidence="7 8">
    <name type="scientific">Maribacter cobaltidurans</name>
    <dbReference type="NCBI Taxonomy" id="1178778"/>
    <lineage>
        <taxon>Bacteria</taxon>
        <taxon>Pseudomonadati</taxon>
        <taxon>Bacteroidota</taxon>
        <taxon>Flavobacteriia</taxon>
        <taxon>Flavobacteriales</taxon>
        <taxon>Flavobacteriaceae</taxon>
        <taxon>Maribacter</taxon>
    </lineage>
</organism>
<dbReference type="PRINTS" id="PR00606">
    <property type="entry name" value="CYTCHROMECID"/>
</dbReference>
<feature type="binding site" description="covalent" evidence="6">
    <location>
        <position position="886"/>
    </location>
    <ligand>
        <name>heme c</name>
        <dbReference type="ChEBI" id="CHEBI:61717"/>
    </ligand>
</feature>
<dbReference type="GO" id="GO:0009055">
    <property type="term" value="F:electron transfer activity"/>
    <property type="evidence" value="ECO:0007669"/>
    <property type="project" value="InterPro"/>
</dbReference>
<keyword evidence="4" id="KW-0249">Electron transport</keyword>
<dbReference type="Gene3D" id="2.60.120.260">
    <property type="entry name" value="Galactose-binding domain-like"/>
    <property type="match status" value="1"/>
</dbReference>
<dbReference type="GO" id="GO:0005506">
    <property type="term" value="F:iron ion binding"/>
    <property type="evidence" value="ECO:0007669"/>
    <property type="project" value="InterPro"/>
</dbReference>
<keyword evidence="1" id="KW-0813">Transport</keyword>
<dbReference type="GO" id="GO:0030246">
    <property type="term" value="F:carbohydrate binding"/>
    <property type="evidence" value="ECO:0007669"/>
    <property type="project" value="InterPro"/>
</dbReference>
<dbReference type="SUPFAM" id="SSF49299">
    <property type="entry name" value="PKD domain"/>
    <property type="match status" value="1"/>
</dbReference>
<comment type="PTM">
    <text evidence="6">Binds 1 heme c group covalently per subunit.</text>
</comment>
<dbReference type="PROSITE" id="PS51007">
    <property type="entry name" value="CYTC"/>
    <property type="match status" value="1"/>
</dbReference>
<dbReference type="CDD" id="cd04084">
    <property type="entry name" value="CBM6_xylanase-like"/>
    <property type="match status" value="1"/>
</dbReference>
<dbReference type="Pfam" id="PF00034">
    <property type="entry name" value="Cytochrom_C"/>
    <property type="match status" value="1"/>
</dbReference>
<evidence type="ECO:0000256" key="3">
    <source>
        <dbReference type="ARBA" id="ARBA00022723"/>
    </source>
</evidence>
<dbReference type="RefSeq" id="WP_094996568.1">
    <property type="nucleotide sequence ID" value="NZ_BMJL01000006.1"/>
</dbReference>